<sequence length="110" mass="12175">MDPFEFPAQTEVASNDATKFSETLVTDVTKMNIPMKSIAHTEQSTSNANTEVVKDSMTDEDYGSEDLRSHDRIKPSNLPTEQKAKKQKTDACNLQLQPKVGKPTSAKTTK</sequence>
<evidence type="ECO:0000313" key="2">
    <source>
        <dbReference type="EMBL" id="OQU84047.1"/>
    </source>
</evidence>
<feature type="compositionally biased region" description="Basic and acidic residues" evidence="1">
    <location>
        <begin position="65"/>
        <end position="74"/>
    </location>
</feature>
<organism evidence="2 3">
    <name type="scientific">Sorghum bicolor</name>
    <name type="common">Sorghum</name>
    <name type="synonym">Sorghum vulgare</name>
    <dbReference type="NCBI Taxonomy" id="4558"/>
    <lineage>
        <taxon>Eukaryota</taxon>
        <taxon>Viridiplantae</taxon>
        <taxon>Streptophyta</taxon>
        <taxon>Embryophyta</taxon>
        <taxon>Tracheophyta</taxon>
        <taxon>Spermatophyta</taxon>
        <taxon>Magnoliopsida</taxon>
        <taxon>Liliopsida</taxon>
        <taxon>Poales</taxon>
        <taxon>Poaceae</taxon>
        <taxon>PACMAD clade</taxon>
        <taxon>Panicoideae</taxon>
        <taxon>Andropogonodae</taxon>
        <taxon>Andropogoneae</taxon>
        <taxon>Sorghinae</taxon>
        <taxon>Sorghum</taxon>
    </lineage>
</organism>
<dbReference type="Proteomes" id="UP000000768">
    <property type="component" value="Chromosome 5"/>
</dbReference>
<accession>A0A1Z5RK55</accession>
<dbReference type="Gramene" id="OQU84047">
    <property type="protein sequence ID" value="OQU84047"/>
    <property type="gene ID" value="SORBI_3005G220620"/>
</dbReference>
<reference evidence="3" key="2">
    <citation type="journal article" date="2018" name="Plant J.">
        <title>The Sorghum bicolor reference genome: improved assembly, gene annotations, a transcriptome atlas, and signatures of genome organization.</title>
        <authorList>
            <person name="McCormick R.F."/>
            <person name="Truong S.K."/>
            <person name="Sreedasyam A."/>
            <person name="Jenkins J."/>
            <person name="Shu S."/>
            <person name="Sims D."/>
            <person name="Kennedy M."/>
            <person name="Amirebrahimi M."/>
            <person name="Weers B.D."/>
            <person name="McKinley B."/>
            <person name="Mattison A."/>
            <person name="Morishige D.T."/>
            <person name="Grimwood J."/>
            <person name="Schmutz J."/>
            <person name="Mullet J.E."/>
        </authorList>
    </citation>
    <scope>NUCLEOTIDE SEQUENCE [LARGE SCALE GENOMIC DNA]</scope>
    <source>
        <strain evidence="3">cv. BTx623</strain>
    </source>
</reference>
<dbReference type="InParanoid" id="A0A1Z5RK55"/>
<evidence type="ECO:0000256" key="1">
    <source>
        <dbReference type="SAM" id="MobiDB-lite"/>
    </source>
</evidence>
<gene>
    <name evidence="2" type="ORF">SORBI_3005G220620</name>
</gene>
<proteinExistence type="predicted"/>
<feature type="region of interest" description="Disordered" evidence="1">
    <location>
        <begin position="36"/>
        <end position="110"/>
    </location>
</feature>
<feature type="compositionally biased region" description="Polar residues" evidence="1">
    <location>
        <begin position="40"/>
        <end position="50"/>
    </location>
</feature>
<dbReference type="EMBL" id="CM000764">
    <property type="protein sequence ID" value="OQU84047.1"/>
    <property type="molecule type" value="Genomic_DNA"/>
</dbReference>
<evidence type="ECO:0000313" key="3">
    <source>
        <dbReference type="Proteomes" id="UP000000768"/>
    </source>
</evidence>
<dbReference type="AlphaFoldDB" id="A0A1Z5RK55"/>
<reference evidence="2 3" key="1">
    <citation type="journal article" date="2009" name="Nature">
        <title>The Sorghum bicolor genome and the diversification of grasses.</title>
        <authorList>
            <person name="Paterson A.H."/>
            <person name="Bowers J.E."/>
            <person name="Bruggmann R."/>
            <person name="Dubchak I."/>
            <person name="Grimwood J."/>
            <person name="Gundlach H."/>
            <person name="Haberer G."/>
            <person name="Hellsten U."/>
            <person name="Mitros T."/>
            <person name="Poliakov A."/>
            <person name="Schmutz J."/>
            <person name="Spannagl M."/>
            <person name="Tang H."/>
            <person name="Wang X."/>
            <person name="Wicker T."/>
            <person name="Bharti A.K."/>
            <person name="Chapman J."/>
            <person name="Feltus F.A."/>
            <person name="Gowik U."/>
            <person name="Grigoriev I.V."/>
            <person name="Lyons E."/>
            <person name="Maher C.A."/>
            <person name="Martis M."/>
            <person name="Narechania A."/>
            <person name="Otillar R.P."/>
            <person name="Penning B.W."/>
            <person name="Salamov A.A."/>
            <person name="Wang Y."/>
            <person name="Zhang L."/>
            <person name="Carpita N.C."/>
            <person name="Freeling M."/>
            <person name="Gingle A.R."/>
            <person name="Hash C.T."/>
            <person name="Keller B."/>
            <person name="Klein P."/>
            <person name="Kresovich S."/>
            <person name="McCann M.C."/>
            <person name="Ming R."/>
            <person name="Peterson D.G."/>
            <person name="Mehboob-ur-Rahman"/>
            <person name="Ware D."/>
            <person name="Westhoff P."/>
            <person name="Mayer K.F."/>
            <person name="Messing J."/>
            <person name="Rokhsar D.S."/>
        </authorList>
    </citation>
    <scope>NUCLEOTIDE SEQUENCE [LARGE SCALE GENOMIC DNA]</scope>
    <source>
        <strain evidence="3">cv. BTx623</strain>
    </source>
</reference>
<protein>
    <submittedName>
        <fullName evidence="2">Uncharacterized protein</fullName>
    </submittedName>
</protein>
<keyword evidence="3" id="KW-1185">Reference proteome</keyword>
<name>A0A1Z5RK55_SORBI</name>